<sequence length="146" mass="16611">MIFKSQPRQNVDGERRSAGSGLQNDVKLIIQTRPVMIYSVMVVCIILSVAYFFSTRRNVDDSPFAGLGEQKPLQHSMDGIISSAGKLRELLDIQDTLNRLMDSNNLKDQDSLFIKRSFDRIQDLSDQLSRENVSAQKNQKSYESRP</sequence>
<dbReference type="Proteomes" id="UP001597545">
    <property type="component" value="Unassembled WGS sequence"/>
</dbReference>
<accession>A0ABW5KJW6</accession>
<evidence type="ECO:0000313" key="3">
    <source>
        <dbReference type="Proteomes" id="UP001597545"/>
    </source>
</evidence>
<comment type="caution">
    <text evidence="2">The sequence shown here is derived from an EMBL/GenBank/DDBJ whole genome shotgun (WGS) entry which is preliminary data.</text>
</comment>
<gene>
    <name evidence="2" type="ORF">ACFSR5_16520</name>
</gene>
<dbReference type="RefSeq" id="WP_380905572.1">
    <property type="nucleotide sequence ID" value="NZ_JBHUEG010000012.1"/>
</dbReference>
<keyword evidence="1" id="KW-1133">Transmembrane helix</keyword>
<name>A0ABW5KJW6_9SPHI</name>
<reference evidence="3" key="1">
    <citation type="journal article" date="2019" name="Int. J. Syst. Evol. Microbiol.">
        <title>The Global Catalogue of Microorganisms (GCM) 10K type strain sequencing project: providing services to taxonomists for standard genome sequencing and annotation.</title>
        <authorList>
            <consortium name="The Broad Institute Genomics Platform"/>
            <consortium name="The Broad Institute Genome Sequencing Center for Infectious Disease"/>
            <person name="Wu L."/>
            <person name="Ma J."/>
        </authorList>
    </citation>
    <scope>NUCLEOTIDE SEQUENCE [LARGE SCALE GENOMIC DNA]</scope>
    <source>
        <strain evidence="3">KCTC 42662</strain>
    </source>
</reference>
<proteinExistence type="predicted"/>
<evidence type="ECO:0000256" key="1">
    <source>
        <dbReference type="SAM" id="Phobius"/>
    </source>
</evidence>
<keyword evidence="1" id="KW-0812">Transmembrane</keyword>
<keyword evidence="1" id="KW-0472">Membrane</keyword>
<keyword evidence="3" id="KW-1185">Reference proteome</keyword>
<evidence type="ECO:0000313" key="2">
    <source>
        <dbReference type="EMBL" id="MFD2549254.1"/>
    </source>
</evidence>
<feature type="transmembrane region" description="Helical" evidence="1">
    <location>
        <begin position="35"/>
        <end position="53"/>
    </location>
</feature>
<dbReference type="EMBL" id="JBHULR010000015">
    <property type="protein sequence ID" value="MFD2549254.1"/>
    <property type="molecule type" value="Genomic_DNA"/>
</dbReference>
<organism evidence="2 3">
    <name type="scientific">Sphingobacterium suaedae</name>
    <dbReference type="NCBI Taxonomy" id="1686402"/>
    <lineage>
        <taxon>Bacteria</taxon>
        <taxon>Pseudomonadati</taxon>
        <taxon>Bacteroidota</taxon>
        <taxon>Sphingobacteriia</taxon>
        <taxon>Sphingobacteriales</taxon>
        <taxon>Sphingobacteriaceae</taxon>
        <taxon>Sphingobacterium</taxon>
    </lineage>
</organism>
<protein>
    <submittedName>
        <fullName evidence="2">Uncharacterized protein</fullName>
    </submittedName>
</protein>